<comment type="caution">
    <text evidence="1">The sequence shown here is derived from an EMBL/GenBank/DDBJ whole genome shotgun (WGS) entry which is preliminary data.</text>
</comment>
<dbReference type="AlphaFoldDB" id="A0AAD6HJQ8"/>
<sequence>MPELDDFLQPKGQEAAELFHQVVDRVKSSHDDRYEVLGNIKPWDESKSGRLISSPQMRNILGLQITPNWQAWLLDLERIILNERQLEHLYHMGPGCFDSHDIERVDGEETTILPDWIVIEGTYSLDDISSPRLQQLKENGQIIAVGDTKLLRNEVGGQKESSSSAKVVDGTDSCRDGYLAQVQHYECMLNTRFGFVLTNKELVLAQFLRESQRRYHVHLMNADFAPETDSSR</sequence>
<keyword evidence="2" id="KW-1185">Reference proteome</keyword>
<gene>
    <name evidence="1" type="ORF">N7493_007005</name>
</gene>
<protein>
    <submittedName>
        <fullName evidence="1">Uncharacterized protein</fullName>
    </submittedName>
</protein>
<organism evidence="1 2">
    <name type="scientific">Penicillium malachiteum</name>
    <dbReference type="NCBI Taxonomy" id="1324776"/>
    <lineage>
        <taxon>Eukaryota</taxon>
        <taxon>Fungi</taxon>
        <taxon>Dikarya</taxon>
        <taxon>Ascomycota</taxon>
        <taxon>Pezizomycotina</taxon>
        <taxon>Eurotiomycetes</taxon>
        <taxon>Eurotiomycetidae</taxon>
        <taxon>Eurotiales</taxon>
        <taxon>Aspergillaceae</taxon>
        <taxon>Penicillium</taxon>
    </lineage>
</organism>
<reference evidence="1" key="2">
    <citation type="submission" date="2023-01" db="EMBL/GenBank/DDBJ databases">
        <authorList>
            <person name="Petersen C."/>
        </authorList>
    </citation>
    <scope>NUCLEOTIDE SEQUENCE</scope>
    <source>
        <strain evidence="1">IBT 17514</strain>
    </source>
</reference>
<dbReference type="EMBL" id="JAQJAN010000009">
    <property type="protein sequence ID" value="KAJ5720127.1"/>
    <property type="molecule type" value="Genomic_DNA"/>
</dbReference>
<accession>A0AAD6HJQ8</accession>
<dbReference type="Proteomes" id="UP001215712">
    <property type="component" value="Unassembled WGS sequence"/>
</dbReference>
<name>A0AAD6HJQ8_9EURO</name>
<evidence type="ECO:0000313" key="2">
    <source>
        <dbReference type="Proteomes" id="UP001215712"/>
    </source>
</evidence>
<reference evidence="1" key="1">
    <citation type="journal article" date="2023" name="IMA Fungus">
        <title>Comparative genomic study of the Penicillium genus elucidates a diverse pangenome and 15 lateral gene transfer events.</title>
        <authorList>
            <person name="Petersen C."/>
            <person name="Sorensen T."/>
            <person name="Nielsen M.R."/>
            <person name="Sondergaard T.E."/>
            <person name="Sorensen J.L."/>
            <person name="Fitzpatrick D.A."/>
            <person name="Frisvad J.C."/>
            <person name="Nielsen K.L."/>
        </authorList>
    </citation>
    <scope>NUCLEOTIDE SEQUENCE</scope>
    <source>
        <strain evidence="1">IBT 17514</strain>
    </source>
</reference>
<evidence type="ECO:0000313" key="1">
    <source>
        <dbReference type="EMBL" id="KAJ5720127.1"/>
    </source>
</evidence>
<proteinExistence type="predicted"/>